<feature type="chain" id="PRO_5002535718" description="EF-hand domain-containing protein" evidence="1">
    <location>
        <begin position="25"/>
        <end position="640"/>
    </location>
</feature>
<evidence type="ECO:0000313" key="4">
    <source>
        <dbReference type="Proteomes" id="UP000033986"/>
    </source>
</evidence>
<comment type="caution">
    <text evidence="3">The sequence shown here is derived from an EMBL/GenBank/DDBJ whole genome shotgun (WGS) entry which is preliminary data.</text>
</comment>
<dbReference type="InterPro" id="IPR018247">
    <property type="entry name" value="EF_Hand_1_Ca_BS"/>
</dbReference>
<dbReference type="Pfam" id="PF00404">
    <property type="entry name" value="Dockerin_1"/>
    <property type="match status" value="1"/>
</dbReference>
<protein>
    <recommendedName>
        <fullName evidence="2">EF-hand domain-containing protein</fullName>
    </recommendedName>
</protein>
<dbReference type="PROSITE" id="PS50222">
    <property type="entry name" value="EF_HAND_2"/>
    <property type="match status" value="1"/>
</dbReference>
<dbReference type="SUPFAM" id="SSF63446">
    <property type="entry name" value="Type I dockerin domain"/>
    <property type="match status" value="1"/>
</dbReference>
<dbReference type="GO" id="GO:0000272">
    <property type="term" value="P:polysaccharide catabolic process"/>
    <property type="evidence" value="ECO:0007669"/>
    <property type="project" value="InterPro"/>
</dbReference>
<dbReference type="InterPro" id="IPR002048">
    <property type="entry name" value="EF_hand_dom"/>
</dbReference>
<dbReference type="InterPro" id="IPR002105">
    <property type="entry name" value="Dockerin_1_rpt"/>
</dbReference>
<name>A0A0G0Z693_9BACT</name>
<sequence length="640" mass="69976">MKNFYLFLILIFLFLFSNGNLSLAAGTTEQTNYWFRDDDGSEAEATGYGASDALVNENIMNVFGGTNLRIRISFKAASSDVVISPRIEYKEAINCDGGGWSAITASSDNFKLESSPNFNDGASTAQQISSGQFISGQILESTNPASSTTIPKNKSTEYEWSIKLSEAIQNDVTYAFRISDGGVALNTYSACALLTTKLTAVPDTGVVWSQTDYWFRDDDGSETTASGLTVQNILKNTPLQIHDQNVYNAIREFRLRFALRANNDVGAIKPRLEFKSGKDGCSDSGGWQILGANTKAEFVLRDSPNIFNNTPTTQQLTAGPGFTPGLFLDAQNSSSDFSVVARNGKIEYEWSLKNAVNELAEMGPDNVYYFRLTNDGAPLSLYSACPNLLFGLTPAGQPTEIRFSGQAYPESVITIYAKDSNVKFPIKQEEIKSSDGAFDISYTGILPNVYNYILTIADKEGKSSQIKSYSLDVYANSLVLKNIFAPPTLGMLKPAVVKSDSVSAAGYGSPGSEIGYEVDDGVINGKTNVEKDGTYKITFDAAGLNSGEHRLKTRQVAGYFGLRKSDWSPVVIFTIYDLQNPKADFNGDGKINIQDAGIFLTRWYSKDDDKKMKNDLNGDGKINISDFSVFMKAFWASPLK</sequence>
<dbReference type="EMBL" id="LCDB01000012">
    <property type="protein sequence ID" value="KKS44200.1"/>
    <property type="molecule type" value="Genomic_DNA"/>
</dbReference>
<evidence type="ECO:0000256" key="1">
    <source>
        <dbReference type="SAM" id="SignalP"/>
    </source>
</evidence>
<dbReference type="PROSITE" id="PS00018">
    <property type="entry name" value="EF_HAND_1"/>
    <property type="match status" value="1"/>
</dbReference>
<proteinExistence type="predicted"/>
<reference evidence="3 4" key="1">
    <citation type="journal article" date="2015" name="Nature">
        <title>rRNA introns, odd ribosomes, and small enigmatic genomes across a large radiation of phyla.</title>
        <authorList>
            <person name="Brown C.T."/>
            <person name="Hug L.A."/>
            <person name="Thomas B.C."/>
            <person name="Sharon I."/>
            <person name="Castelle C.J."/>
            <person name="Singh A."/>
            <person name="Wilkins M.J."/>
            <person name="Williams K.H."/>
            <person name="Banfield J.F."/>
        </authorList>
    </citation>
    <scope>NUCLEOTIDE SEQUENCE [LARGE SCALE GENOMIC DNA]</scope>
</reference>
<accession>A0A0G0Z693</accession>
<gene>
    <name evidence="3" type="ORF">UV07_C0012G0004</name>
</gene>
<feature type="domain" description="EF-hand" evidence="2">
    <location>
        <begin position="615"/>
        <end position="637"/>
    </location>
</feature>
<dbReference type="Proteomes" id="UP000033986">
    <property type="component" value="Unassembled WGS sequence"/>
</dbReference>
<organism evidence="3 4">
    <name type="scientific">Candidatus Azambacteria bacterium GW2011_GWB1_42_17</name>
    <dbReference type="NCBI Taxonomy" id="1618615"/>
    <lineage>
        <taxon>Bacteria</taxon>
        <taxon>Candidatus Azamiibacteriota</taxon>
    </lineage>
</organism>
<feature type="signal peptide" evidence="1">
    <location>
        <begin position="1"/>
        <end position="24"/>
    </location>
</feature>
<dbReference type="AlphaFoldDB" id="A0A0G0Z693"/>
<dbReference type="GO" id="GO:0005509">
    <property type="term" value="F:calcium ion binding"/>
    <property type="evidence" value="ECO:0007669"/>
    <property type="project" value="InterPro"/>
</dbReference>
<dbReference type="InterPro" id="IPR036439">
    <property type="entry name" value="Dockerin_dom_sf"/>
</dbReference>
<evidence type="ECO:0000313" key="3">
    <source>
        <dbReference type="EMBL" id="KKS44200.1"/>
    </source>
</evidence>
<evidence type="ECO:0000259" key="2">
    <source>
        <dbReference type="PROSITE" id="PS50222"/>
    </source>
</evidence>
<dbReference type="GO" id="GO:0004553">
    <property type="term" value="F:hydrolase activity, hydrolyzing O-glycosyl compounds"/>
    <property type="evidence" value="ECO:0007669"/>
    <property type="project" value="InterPro"/>
</dbReference>
<dbReference type="Gene3D" id="1.10.1330.10">
    <property type="entry name" value="Dockerin domain"/>
    <property type="match status" value="1"/>
</dbReference>
<keyword evidence="1" id="KW-0732">Signal</keyword>